<accession>A0A8X6SW82</accession>
<dbReference type="Proteomes" id="UP000887159">
    <property type="component" value="Unassembled WGS sequence"/>
</dbReference>
<keyword evidence="2" id="KW-1185">Reference proteome</keyword>
<organism evidence="1 2">
    <name type="scientific">Trichonephila clavipes</name>
    <name type="common">Golden silk orbweaver</name>
    <name type="synonym">Nephila clavipes</name>
    <dbReference type="NCBI Taxonomy" id="2585209"/>
    <lineage>
        <taxon>Eukaryota</taxon>
        <taxon>Metazoa</taxon>
        <taxon>Ecdysozoa</taxon>
        <taxon>Arthropoda</taxon>
        <taxon>Chelicerata</taxon>
        <taxon>Arachnida</taxon>
        <taxon>Araneae</taxon>
        <taxon>Araneomorphae</taxon>
        <taxon>Entelegynae</taxon>
        <taxon>Araneoidea</taxon>
        <taxon>Nephilidae</taxon>
        <taxon>Trichonephila</taxon>
    </lineage>
</organism>
<dbReference type="AlphaFoldDB" id="A0A8X6SW82"/>
<reference evidence="1" key="1">
    <citation type="submission" date="2020-08" db="EMBL/GenBank/DDBJ databases">
        <title>Multicomponent nature underlies the extraordinary mechanical properties of spider dragline silk.</title>
        <authorList>
            <person name="Kono N."/>
            <person name="Nakamura H."/>
            <person name="Mori M."/>
            <person name="Yoshida Y."/>
            <person name="Ohtoshi R."/>
            <person name="Malay A.D."/>
            <person name="Moran D.A.P."/>
            <person name="Tomita M."/>
            <person name="Numata K."/>
            <person name="Arakawa K."/>
        </authorList>
    </citation>
    <scope>NUCLEOTIDE SEQUENCE</scope>
</reference>
<gene>
    <name evidence="1" type="ORF">TNCV_2397661</name>
</gene>
<evidence type="ECO:0000313" key="2">
    <source>
        <dbReference type="Proteomes" id="UP000887159"/>
    </source>
</evidence>
<protein>
    <submittedName>
        <fullName evidence="1">Uncharacterized protein</fullName>
    </submittedName>
</protein>
<sequence>MRRKHKSNLFQSSNKARVMKAARLNEPFPQTELQRLEQAECTGGKDGIVMLLFVVNSQHVGYYVVPSAGGFMS</sequence>
<dbReference type="EMBL" id="BMAU01021349">
    <property type="protein sequence ID" value="GFY18540.1"/>
    <property type="molecule type" value="Genomic_DNA"/>
</dbReference>
<proteinExistence type="predicted"/>
<comment type="caution">
    <text evidence="1">The sequence shown here is derived from an EMBL/GenBank/DDBJ whole genome shotgun (WGS) entry which is preliminary data.</text>
</comment>
<name>A0A8X6SW82_TRICX</name>
<evidence type="ECO:0000313" key="1">
    <source>
        <dbReference type="EMBL" id="GFY18540.1"/>
    </source>
</evidence>